<dbReference type="EMBL" id="BLKC01000103">
    <property type="protein sequence ID" value="GFF53292.1"/>
    <property type="molecule type" value="Genomic_DNA"/>
</dbReference>
<proteinExistence type="predicted"/>
<evidence type="ECO:0000313" key="2">
    <source>
        <dbReference type="Proteomes" id="UP000465221"/>
    </source>
</evidence>
<accession>A0A8H3S897</accession>
<gene>
    <name evidence="1" type="ORF">IFM46972_09745</name>
</gene>
<dbReference type="Proteomes" id="UP000465221">
    <property type="component" value="Unassembled WGS sequence"/>
</dbReference>
<organism evidence="1 2">
    <name type="scientific">Aspergillus udagawae</name>
    <dbReference type="NCBI Taxonomy" id="91492"/>
    <lineage>
        <taxon>Eukaryota</taxon>
        <taxon>Fungi</taxon>
        <taxon>Dikarya</taxon>
        <taxon>Ascomycota</taxon>
        <taxon>Pezizomycotina</taxon>
        <taxon>Eurotiomycetes</taxon>
        <taxon>Eurotiomycetidae</taxon>
        <taxon>Eurotiales</taxon>
        <taxon>Aspergillaceae</taxon>
        <taxon>Aspergillus</taxon>
        <taxon>Aspergillus subgen. Fumigati</taxon>
    </lineage>
</organism>
<evidence type="ECO:0000313" key="1">
    <source>
        <dbReference type="EMBL" id="GFF53292.1"/>
    </source>
</evidence>
<comment type="caution">
    <text evidence="1">The sequence shown here is derived from an EMBL/GenBank/DDBJ whole genome shotgun (WGS) entry which is preliminary data.</text>
</comment>
<sequence length="210" mass="23469">MESLSITSGLPDDYVTHRFTSLSRLNIEAERVLDRLSENGDAGNHFRLMFDGTTALIKIVPSHPHGFATSRLRDNIFAALLAGTSMDDILWGANATHRPTVAANRGKEADDCFIPPIRQAGQNQPQRWPSLVIGTGVSESLTRLRQDARWWFENSEGAVRTVILLSIKRTRRTILLEKWQLSPPGQHVTPQQALRIQQMTIPPMSPLGLQ</sequence>
<name>A0A8H3S897_9EURO</name>
<dbReference type="AlphaFoldDB" id="A0A8H3S897"/>
<reference evidence="1 2" key="1">
    <citation type="submission" date="2020-01" db="EMBL/GenBank/DDBJ databases">
        <title>Draft genome sequence of Aspergillus udagawae IFM 46972.</title>
        <authorList>
            <person name="Takahashi H."/>
            <person name="Yaguchi T."/>
        </authorList>
    </citation>
    <scope>NUCLEOTIDE SEQUENCE [LARGE SCALE GENOMIC DNA]</scope>
    <source>
        <strain evidence="1 2">IFM 46972</strain>
    </source>
</reference>
<protein>
    <submittedName>
        <fullName evidence="1">Uncharacterized protein</fullName>
    </submittedName>
</protein>